<accession>A0A5M8PF65</accession>
<evidence type="ECO:0000313" key="1">
    <source>
        <dbReference type="EMBL" id="KAA6407578.1"/>
    </source>
</evidence>
<dbReference type="AlphaFoldDB" id="A0A5M8PF65"/>
<reference evidence="1 2" key="1">
    <citation type="submission" date="2019-09" db="EMBL/GenBank/DDBJ databases">
        <title>The hologenome of the rock-dwelling lichen Lasallia pustulata.</title>
        <authorList>
            <person name="Greshake Tzovaras B."/>
            <person name="Segers F."/>
            <person name="Bicker A."/>
            <person name="Dal Grande F."/>
            <person name="Otte J."/>
            <person name="Hankeln T."/>
            <person name="Schmitt I."/>
            <person name="Ebersberger I."/>
        </authorList>
    </citation>
    <scope>NUCLEOTIDE SEQUENCE [LARGE SCALE GENOMIC DNA]</scope>
    <source>
        <strain evidence="1">A1-1</strain>
    </source>
</reference>
<protein>
    <submittedName>
        <fullName evidence="1">Uncharacterized protein</fullName>
    </submittedName>
</protein>
<dbReference type="OrthoDB" id="5393267at2759"/>
<dbReference type="EMBL" id="VXIT01000017">
    <property type="protein sequence ID" value="KAA6407578.1"/>
    <property type="molecule type" value="Genomic_DNA"/>
</dbReference>
<comment type="caution">
    <text evidence="1">The sequence shown here is derived from an EMBL/GenBank/DDBJ whole genome shotgun (WGS) entry which is preliminary data.</text>
</comment>
<organism evidence="1 2">
    <name type="scientific">Lasallia pustulata</name>
    <dbReference type="NCBI Taxonomy" id="136370"/>
    <lineage>
        <taxon>Eukaryota</taxon>
        <taxon>Fungi</taxon>
        <taxon>Dikarya</taxon>
        <taxon>Ascomycota</taxon>
        <taxon>Pezizomycotina</taxon>
        <taxon>Lecanoromycetes</taxon>
        <taxon>OSLEUM clade</taxon>
        <taxon>Umbilicariomycetidae</taxon>
        <taxon>Umbilicariales</taxon>
        <taxon>Umbilicariaceae</taxon>
        <taxon>Lasallia</taxon>
    </lineage>
</organism>
<evidence type="ECO:0000313" key="2">
    <source>
        <dbReference type="Proteomes" id="UP000324767"/>
    </source>
</evidence>
<proteinExistence type="predicted"/>
<name>A0A5M8PF65_9LECA</name>
<dbReference type="Pfam" id="PF11917">
    <property type="entry name" value="DUF3435"/>
    <property type="match status" value="1"/>
</dbReference>
<dbReference type="Proteomes" id="UP000324767">
    <property type="component" value="Unassembled WGS sequence"/>
</dbReference>
<sequence>MAVRMNYTSSAIFQRNYLPRMICYDNQAAYRSINIPQEEEIQELRDRRDELFQRIRHQFTFIYPTVQRDTPSTIKRELMKQIQKEYNAVTPVQDMRAQLEGDAESLNPILSTSGPVQYVFVERSRIAKAFFDPPSTHDAESDLDWRVSIVDDMVSLCVRQEGVFRKARRIWRTQVREKLS</sequence>
<dbReference type="InterPro" id="IPR021842">
    <property type="entry name" value="DUF3435"/>
</dbReference>
<gene>
    <name evidence="1" type="ORF">FRX48_08821</name>
</gene>